<dbReference type="Proteomes" id="UP000663193">
    <property type="component" value="Chromosome 9"/>
</dbReference>
<dbReference type="OrthoDB" id="3545916at2759"/>
<reference evidence="4" key="1">
    <citation type="journal article" date="2021" name="BMC Genomics">
        <title>Chromosome-level genome assembly and manually-curated proteome of model necrotroph Parastagonospora nodorum Sn15 reveals a genome-wide trove of candidate effector homologs, and redundancy of virulence-related functions within an accessory chromosome.</title>
        <authorList>
            <person name="Bertazzoni S."/>
            <person name="Jones D.A.B."/>
            <person name="Phan H.T."/>
            <person name="Tan K.-C."/>
            <person name="Hane J.K."/>
        </authorList>
    </citation>
    <scope>NUCLEOTIDE SEQUENCE [LARGE SCALE GENOMIC DNA]</scope>
    <source>
        <strain evidence="4">SN15 / ATCC MYA-4574 / FGSC 10173)</strain>
    </source>
</reference>
<dbReference type="VEuPathDB" id="FungiDB:JI435_063140"/>
<feature type="compositionally biased region" description="Polar residues" evidence="2">
    <location>
        <begin position="25"/>
        <end position="36"/>
    </location>
</feature>
<keyword evidence="1" id="KW-0175">Coiled coil</keyword>
<feature type="coiled-coil region" evidence="1">
    <location>
        <begin position="79"/>
        <end position="106"/>
    </location>
</feature>
<dbReference type="EMBL" id="CP069031">
    <property type="protein sequence ID" value="QRC98962.1"/>
    <property type="molecule type" value="Genomic_DNA"/>
</dbReference>
<keyword evidence="4" id="KW-1185">Reference proteome</keyword>
<evidence type="ECO:0000313" key="3">
    <source>
        <dbReference type="EMBL" id="QRC98962.1"/>
    </source>
</evidence>
<feature type="region of interest" description="Disordered" evidence="2">
    <location>
        <begin position="1"/>
        <end position="37"/>
    </location>
</feature>
<organism evidence="3 4">
    <name type="scientific">Phaeosphaeria nodorum (strain SN15 / ATCC MYA-4574 / FGSC 10173)</name>
    <name type="common">Glume blotch fungus</name>
    <name type="synonym">Parastagonospora nodorum</name>
    <dbReference type="NCBI Taxonomy" id="321614"/>
    <lineage>
        <taxon>Eukaryota</taxon>
        <taxon>Fungi</taxon>
        <taxon>Dikarya</taxon>
        <taxon>Ascomycota</taxon>
        <taxon>Pezizomycotina</taxon>
        <taxon>Dothideomycetes</taxon>
        <taxon>Pleosporomycetidae</taxon>
        <taxon>Pleosporales</taxon>
        <taxon>Pleosporineae</taxon>
        <taxon>Phaeosphaeriaceae</taxon>
        <taxon>Parastagonospora</taxon>
    </lineage>
</organism>
<feature type="compositionally biased region" description="Polar residues" evidence="2">
    <location>
        <begin position="1"/>
        <end position="13"/>
    </location>
</feature>
<sequence>MMRRNQLSSSTPNGPGHGRDMRGHASNTGNGQNVNLDNDRLYGQVRNSAVIANLRAELERQAGYLRKERKKSNKYCSHWLKLENQLRELTEDFDNLYNENKDFNALENDRNHWRSRYNYVLRQLIRPYTQELGSVYDDRTAGTTDLTLRRLLEDALQSNQLREQLLASQADTKTAQGQLEASEAQCQSLQKQMLARVDKVLPILDDQLSQDFRALGALVKSLSRSIRPTEDMDVCVILPPADLHIGVSPRHWNRRARKKYYIEAWIWSVLVHEVFSSPFAMFRQSGEAFQSSWELLFGGEFHEGWPDPSLPCENWRWATMEQLVQKVGSSTITLGQLVQSPAGPSDTKSQATQQYILQTRNKVANTIGEKLTLVSTQADLSRVPLIVDKAFSLAMEMSLQRSRLQITWPIVGNAFVEEEMSCLPDPDSEDLEGGNVAFTVSPGLVKWGDANGKNFEERYDIVPSLVHLERVIIKNEHEEPGEQMGGLSFVNEN</sequence>
<proteinExistence type="predicted"/>
<evidence type="ECO:0000256" key="1">
    <source>
        <dbReference type="SAM" id="Coils"/>
    </source>
</evidence>
<gene>
    <name evidence="3" type="ORF">JI435_063140</name>
</gene>
<protein>
    <submittedName>
        <fullName evidence="3">Uncharacterized protein</fullName>
    </submittedName>
</protein>
<name>A0A7U2F5X9_PHANO</name>
<dbReference type="AlphaFoldDB" id="A0A7U2F5X9"/>
<dbReference type="RefSeq" id="XP_001796691.1">
    <property type="nucleotide sequence ID" value="XM_001796639.1"/>
</dbReference>
<evidence type="ECO:0000313" key="4">
    <source>
        <dbReference type="Proteomes" id="UP000663193"/>
    </source>
</evidence>
<evidence type="ECO:0000256" key="2">
    <source>
        <dbReference type="SAM" id="MobiDB-lite"/>
    </source>
</evidence>
<accession>A0A7U2F5X9</accession>
<dbReference type="KEGG" id="pno:SNOG_06314"/>